<keyword evidence="4" id="KW-1185">Reference proteome</keyword>
<keyword evidence="2" id="KW-0732">Signal</keyword>
<feature type="signal peptide" evidence="2">
    <location>
        <begin position="1"/>
        <end position="21"/>
    </location>
</feature>
<dbReference type="EMBL" id="JAJUOS010000009">
    <property type="protein sequence ID" value="MCE5974235.1"/>
    <property type="molecule type" value="Genomic_DNA"/>
</dbReference>
<evidence type="ECO:0000256" key="1">
    <source>
        <dbReference type="SAM" id="MobiDB-lite"/>
    </source>
</evidence>
<feature type="region of interest" description="Disordered" evidence="1">
    <location>
        <begin position="76"/>
        <end position="156"/>
    </location>
</feature>
<name>A0ABS8YYP7_9RHOB</name>
<protein>
    <submittedName>
        <fullName evidence="3">PepSY domain-containing protein</fullName>
    </submittedName>
</protein>
<evidence type="ECO:0000313" key="3">
    <source>
        <dbReference type="EMBL" id="MCE5974235.1"/>
    </source>
</evidence>
<accession>A0ABS8YYP7</accession>
<evidence type="ECO:0000256" key="2">
    <source>
        <dbReference type="SAM" id="SignalP"/>
    </source>
</evidence>
<feature type="compositionally biased region" description="Acidic residues" evidence="1">
    <location>
        <begin position="98"/>
        <end position="156"/>
    </location>
</feature>
<dbReference type="Proteomes" id="UP001521181">
    <property type="component" value="Unassembled WGS sequence"/>
</dbReference>
<proteinExistence type="predicted"/>
<organism evidence="3 4">
    <name type="scientific">Rhodobacter flavimaris</name>
    <dbReference type="NCBI Taxonomy" id="2907145"/>
    <lineage>
        <taxon>Bacteria</taxon>
        <taxon>Pseudomonadati</taxon>
        <taxon>Pseudomonadota</taxon>
        <taxon>Alphaproteobacteria</taxon>
        <taxon>Rhodobacterales</taxon>
        <taxon>Rhodobacter group</taxon>
        <taxon>Rhodobacter</taxon>
    </lineage>
</organism>
<sequence length="156" mass="17263">MKRTFILSVAAAMFMAGSAFAAIDTQSIIDDLTSKGFTKIEIVRGTTQVKVEAYGSVGKIEVIYDSTTGEILKQEQERVRAGEDMTQGVSIRDREGDFLDDDEEDDDDDHDGHDDDDDHDDDHDDDDDDSDDDDSDDSDDDSDDSDDDDSDDSDDD</sequence>
<reference evidence="3 4" key="1">
    <citation type="submission" date="2021-12" db="EMBL/GenBank/DDBJ databases">
        <title>Sinirhodobacter sp. WL0062 is a bacterium isolated from seawater.</title>
        <authorList>
            <person name="Wang L."/>
            <person name="He W."/>
            <person name="Zhang D.-F."/>
        </authorList>
    </citation>
    <scope>NUCLEOTIDE SEQUENCE [LARGE SCALE GENOMIC DNA]</scope>
    <source>
        <strain evidence="3 4">WL0062</strain>
    </source>
</reference>
<dbReference type="RefSeq" id="WP_233677206.1">
    <property type="nucleotide sequence ID" value="NZ_JAJUOS010000009.1"/>
</dbReference>
<gene>
    <name evidence="3" type="ORF">LZA78_12140</name>
</gene>
<comment type="caution">
    <text evidence="3">The sequence shown here is derived from an EMBL/GenBank/DDBJ whole genome shotgun (WGS) entry which is preliminary data.</text>
</comment>
<evidence type="ECO:0000313" key="4">
    <source>
        <dbReference type="Proteomes" id="UP001521181"/>
    </source>
</evidence>
<feature type="chain" id="PRO_5045679873" evidence="2">
    <location>
        <begin position="22"/>
        <end position="156"/>
    </location>
</feature>